<evidence type="ECO:0000259" key="11">
    <source>
        <dbReference type="PROSITE" id="PS50111"/>
    </source>
</evidence>
<comment type="similarity">
    <text evidence="9">Belongs to the methyl-accepting chemotaxis (MCP) protein family.</text>
</comment>
<keyword evidence="4" id="KW-0145">Chemotaxis</keyword>
<evidence type="ECO:0000256" key="2">
    <source>
        <dbReference type="ARBA" id="ARBA00022475"/>
    </source>
</evidence>
<evidence type="ECO:0000256" key="6">
    <source>
        <dbReference type="ARBA" id="ARBA00022989"/>
    </source>
</evidence>
<dbReference type="RefSeq" id="WP_404615376.1">
    <property type="nucleotide sequence ID" value="NZ_JADIKK010000008.1"/>
</dbReference>
<reference evidence="12 13" key="1">
    <citation type="submission" date="2020-10" db="EMBL/GenBank/DDBJ databases">
        <title>Phylogeny of dyella-like bacteria.</title>
        <authorList>
            <person name="Fu J."/>
        </authorList>
    </citation>
    <scope>NUCLEOTIDE SEQUENCE [LARGE SCALE GENOMIC DNA]</scope>
    <source>
        <strain evidence="12 13">KACC 19113</strain>
    </source>
</reference>
<dbReference type="InterPro" id="IPR004090">
    <property type="entry name" value="Chemotax_Me-accpt_rcpt"/>
</dbReference>
<dbReference type="Proteomes" id="UP001620339">
    <property type="component" value="Unassembled WGS sequence"/>
</dbReference>
<keyword evidence="5" id="KW-0812">Transmembrane</keyword>
<protein>
    <submittedName>
        <fullName evidence="12">Methyl-accepting chemotaxis protein</fullName>
    </submittedName>
</protein>
<dbReference type="PROSITE" id="PS50111">
    <property type="entry name" value="CHEMOTAXIS_TRANSDUC_2"/>
    <property type="match status" value="1"/>
</dbReference>
<comment type="caution">
    <text evidence="12">The sequence shown here is derived from an EMBL/GenBank/DDBJ whole genome shotgun (WGS) entry which is preliminary data.</text>
</comment>
<dbReference type="InterPro" id="IPR004089">
    <property type="entry name" value="MCPsignal_dom"/>
</dbReference>
<accession>A0ABW8JAR1</accession>
<dbReference type="SMART" id="SM00283">
    <property type="entry name" value="MA"/>
    <property type="match status" value="1"/>
</dbReference>
<dbReference type="EMBL" id="JADIKK010000008">
    <property type="protein sequence ID" value="MFK2878615.1"/>
    <property type="molecule type" value="Genomic_DNA"/>
</dbReference>
<keyword evidence="2" id="KW-1003">Cell membrane</keyword>
<evidence type="ECO:0000313" key="13">
    <source>
        <dbReference type="Proteomes" id="UP001620339"/>
    </source>
</evidence>
<evidence type="ECO:0000256" key="7">
    <source>
        <dbReference type="ARBA" id="ARBA00023136"/>
    </source>
</evidence>
<evidence type="ECO:0000313" key="12">
    <source>
        <dbReference type="EMBL" id="MFK2878615.1"/>
    </source>
</evidence>
<sequence>MPFTLAQLFRRPQAGWIASVVVLLLTLLWHPAWLAPLAVLAVTAAWFIATRGEQSLAAPVAAPVVAASSASVEPVRAAMEDVRSALVDELGHATRELHQGLDLLRDAVSELGGGFDGLSTKTALQQSLLKQIIDVQDGGVSVQDFAARTGDLLEHFVGMIVQMSRESLRIVYRIDGMAKEMDAVFGLLKNVNTIAEETNLLALNAAIEAARAGESGRGFAVVAGEIRNLASNSNQLNERIGGHVERARTAMEQLRGLIGAMASQDLNVALSAKGGIDAMTAHVTESDARTNKVADQVVEISRGLTSDVSTTVRSLQFEDILRQLIGQTRERLVDLQEITSECTRDIEDLACTPLEAEALEERAQRVRSRLAIQREKARLRSRGPALQNSMDAGEIELF</sequence>
<keyword evidence="3" id="KW-0488">Methylation</keyword>
<evidence type="ECO:0000256" key="4">
    <source>
        <dbReference type="ARBA" id="ARBA00022500"/>
    </source>
</evidence>
<dbReference type="SUPFAM" id="SSF58104">
    <property type="entry name" value="Methyl-accepting chemotaxis protein (MCP) signaling domain"/>
    <property type="match status" value="1"/>
</dbReference>
<evidence type="ECO:0000256" key="1">
    <source>
        <dbReference type="ARBA" id="ARBA00004651"/>
    </source>
</evidence>
<organism evidence="12 13">
    <name type="scientific">Rhodanobacter hydrolyticus</name>
    <dbReference type="NCBI Taxonomy" id="2250595"/>
    <lineage>
        <taxon>Bacteria</taxon>
        <taxon>Pseudomonadati</taxon>
        <taxon>Pseudomonadota</taxon>
        <taxon>Gammaproteobacteria</taxon>
        <taxon>Lysobacterales</taxon>
        <taxon>Rhodanobacteraceae</taxon>
        <taxon>Rhodanobacter</taxon>
    </lineage>
</organism>
<comment type="subcellular location">
    <subcellularLocation>
        <location evidence="1">Cell membrane</location>
        <topology evidence="1">Multi-pass membrane protein</topology>
    </subcellularLocation>
</comment>
<evidence type="ECO:0000256" key="10">
    <source>
        <dbReference type="PROSITE-ProRule" id="PRU00284"/>
    </source>
</evidence>
<dbReference type="Pfam" id="PF00015">
    <property type="entry name" value="MCPsignal"/>
    <property type="match status" value="1"/>
</dbReference>
<keyword evidence="6" id="KW-1133">Transmembrane helix</keyword>
<keyword evidence="13" id="KW-1185">Reference proteome</keyword>
<dbReference type="PANTHER" id="PTHR32089">
    <property type="entry name" value="METHYL-ACCEPTING CHEMOTAXIS PROTEIN MCPB"/>
    <property type="match status" value="1"/>
</dbReference>
<dbReference type="PANTHER" id="PTHR32089:SF39">
    <property type="entry name" value="METHYL-ACCEPTING CHEMOTAXIS PROTEIN HLYB"/>
    <property type="match status" value="1"/>
</dbReference>
<evidence type="ECO:0000256" key="5">
    <source>
        <dbReference type="ARBA" id="ARBA00022692"/>
    </source>
</evidence>
<name>A0ABW8JAR1_9GAMM</name>
<evidence type="ECO:0000256" key="9">
    <source>
        <dbReference type="ARBA" id="ARBA00029447"/>
    </source>
</evidence>
<evidence type="ECO:0000256" key="8">
    <source>
        <dbReference type="ARBA" id="ARBA00023224"/>
    </source>
</evidence>
<proteinExistence type="inferred from homology"/>
<keyword evidence="7" id="KW-0472">Membrane</keyword>
<keyword evidence="8 10" id="KW-0807">Transducer</keyword>
<feature type="domain" description="Methyl-accepting transducer" evidence="11">
    <location>
        <begin position="146"/>
        <end position="313"/>
    </location>
</feature>
<evidence type="ECO:0000256" key="3">
    <source>
        <dbReference type="ARBA" id="ARBA00022481"/>
    </source>
</evidence>
<dbReference type="PRINTS" id="PR00260">
    <property type="entry name" value="CHEMTRNSDUCR"/>
</dbReference>
<gene>
    <name evidence="12" type="ORF">ISP25_16200</name>
</gene>
<dbReference type="Gene3D" id="1.10.287.950">
    <property type="entry name" value="Methyl-accepting chemotaxis protein"/>
    <property type="match status" value="1"/>
</dbReference>